<dbReference type="Proteomes" id="UP001317629">
    <property type="component" value="Plasmid pSS37A-Re-2"/>
</dbReference>
<accession>A0ABM8EEM9</accession>
<evidence type="ECO:0000313" key="3">
    <source>
        <dbReference type="Proteomes" id="UP001317629"/>
    </source>
</evidence>
<dbReference type="EMBL" id="AP027144">
    <property type="protein sequence ID" value="BDV36501.1"/>
    <property type="molecule type" value="Genomic_DNA"/>
</dbReference>
<feature type="compositionally biased region" description="Basic and acidic residues" evidence="1">
    <location>
        <begin position="84"/>
        <end position="108"/>
    </location>
</feature>
<keyword evidence="2" id="KW-0614">Plasmid</keyword>
<name>A0ABM8EEM9_9HYPH</name>
<protein>
    <submittedName>
        <fullName evidence="2">Uncharacterized protein</fullName>
    </submittedName>
</protein>
<gene>
    <name evidence="2" type="ORF">SS37A_40310</name>
</gene>
<geneLocation type="plasmid" evidence="2 3">
    <name>pSS37A-Re-2</name>
</geneLocation>
<organism evidence="2 3">
    <name type="scientific">Methylocystis iwaonis</name>
    <dbReference type="NCBI Taxonomy" id="2885079"/>
    <lineage>
        <taxon>Bacteria</taxon>
        <taxon>Pseudomonadati</taxon>
        <taxon>Pseudomonadota</taxon>
        <taxon>Alphaproteobacteria</taxon>
        <taxon>Hyphomicrobiales</taxon>
        <taxon>Methylocystaceae</taxon>
        <taxon>Methylocystis</taxon>
    </lineage>
</organism>
<sequence>MKRISTDLQGFKRRGGSFAVQVVRLGSAEPPKRQTQGRLSQLPGPAPSSEPLAPKFTEKADGISAARPWQAAGTRIIEVLDQPQHLEKQPEPGPRRGRQSHEKLEHPPNTRKGPQAGPAADKRQPRAVPSHESSTAPKAVPVPRKARRSAEEILASLAETTPAPAVPAPIAAPPKAKRMRRSKIEALVAKLAEASTPSRVKRDARKAISEAGVRLTFRQRCALRHKST</sequence>
<proteinExistence type="predicted"/>
<evidence type="ECO:0000256" key="1">
    <source>
        <dbReference type="SAM" id="MobiDB-lite"/>
    </source>
</evidence>
<keyword evidence="3" id="KW-1185">Reference proteome</keyword>
<evidence type="ECO:0000313" key="2">
    <source>
        <dbReference type="EMBL" id="BDV36501.1"/>
    </source>
</evidence>
<feature type="region of interest" description="Disordered" evidence="1">
    <location>
        <begin position="25"/>
        <end position="177"/>
    </location>
</feature>
<reference evidence="2 3" key="1">
    <citation type="journal article" date="2023" name="Int. J. Syst. Evol. Microbiol.">
        <title>Methylocystis iwaonis sp. nov., a type II methane-oxidizing bacterium from surface soil of a rice paddy field in Japan, and emended description of the genus Methylocystis (ex Whittenbury et al. 1970) Bowman et al. 1993.</title>
        <authorList>
            <person name="Kaise H."/>
            <person name="Sawadogo J.B."/>
            <person name="Alam M.S."/>
            <person name="Ueno C."/>
            <person name="Dianou D."/>
            <person name="Shinjo R."/>
            <person name="Asakawa S."/>
        </authorList>
    </citation>
    <scope>NUCLEOTIDE SEQUENCE [LARGE SCALE GENOMIC DNA]</scope>
    <source>
        <strain evidence="2 3">SS37A-Re</strain>
    </source>
</reference>